<evidence type="ECO:0000313" key="2">
    <source>
        <dbReference type="Proteomes" id="UP000594603"/>
    </source>
</evidence>
<geneLocation type="plasmid" evidence="1 2">
    <name>p1</name>
</geneLocation>
<gene>
    <name evidence="1" type="ORF">HH195_11625</name>
</gene>
<organism evidence="1 2">
    <name type="scientific">Candidatus Sarcina troglodytae</name>
    <dbReference type="NCBI Taxonomy" id="2726954"/>
    <lineage>
        <taxon>Bacteria</taxon>
        <taxon>Bacillati</taxon>
        <taxon>Bacillota</taxon>
        <taxon>Clostridia</taxon>
        <taxon>Eubacteriales</taxon>
        <taxon>Clostridiaceae</taxon>
        <taxon>Sarcina</taxon>
    </lineage>
</organism>
<reference evidence="1" key="1">
    <citation type="submission" date="2020-04" db="EMBL/GenBank/DDBJ databases">
        <title>A novel bacterium ('Candidatus Sarcina troglodytae' sp. nov.) linked to a protracted, uniformly lethal epizootic among sanctuary western chimpanzees (Pan troglodytes verus) in Sierra Leone.</title>
        <authorList>
            <person name="Owens L.A."/>
            <person name="Colitti B."/>
            <person name="Hirji I."/>
            <person name="Pizaro A."/>
            <person name="Jaffe J.E."/>
            <person name="Moittie S."/>
            <person name="Bishop-Lilly K.A."/>
            <person name="Estrella L.A."/>
            <person name="Voegtly L.J."/>
            <person name="Kuhn J.H."/>
            <person name="Suen G."/>
            <person name="Deblois C.L."/>
            <person name="Dunn C."/>
            <person name="Juan-Salles C."/>
            <person name="Goldberg T.L."/>
        </authorList>
    </citation>
    <scope>NUCLEOTIDE SEQUENCE</scope>
    <source>
        <strain evidence="1">JB2</strain>
    </source>
</reference>
<sequence length="320" mass="35419">MEIFLFILLHNILPIFVVILVGYVLGKKFTLDVKTLSKLNFYVFVPSFIFTDLYKSNISFKLIDVIFVTALVFICNLIIPFIISKVRGYNRDFVGAMTNSICLFNSGNIGIPLITLVFSSAPFVIDGKTPYLTLALTCQILIMTFQTIMSNTLGFINAGRATVDLKTAIIKVLKMPAIYAIALAFLLKLVPYNLEMIPIWPSFIYMGDALIPVALITLGIQLSKTKFKLSNPDVYISNFFRLIISPCIALILIYILGLNGVMAEVLIIVLSGPTAVNAALIAVEYDNHPNFVSQTVLTSTLLCSITMTFAICIARILFPV</sequence>
<proteinExistence type="predicted"/>
<evidence type="ECO:0000313" key="1">
    <source>
        <dbReference type="EMBL" id="QPJ86610.1"/>
    </source>
</evidence>
<keyword evidence="2" id="KW-1185">Reference proteome</keyword>
<accession>A0ACD1BGQ9</accession>
<keyword evidence="1" id="KW-0614">Plasmid</keyword>
<name>A0ACD1BGQ9_9CLOT</name>
<dbReference type="Proteomes" id="UP000594603">
    <property type="component" value="Plasmid p1"/>
</dbReference>
<protein>
    <submittedName>
        <fullName evidence="1">AEC family transporter</fullName>
    </submittedName>
</protein>
<dbReference type="EMBL" id="CP051755">
    <property type="protein sequence ID" value="QPJ86610.1"/>
    <property type="molecule type" value="Genomic_DNA"/>
</dbReference>